<organism evidence="1 2">
    <name type="scientific">Immersiella caudata</name>
    <dbReference type="NCBI Taxonomy" id="314043"/>
    <lineage>
        <taxon>Eukaryota</taxon>
        <taxon>Fungi</taxon>
        <taxon>Dikarya</taxon>
        <taxon>Ascomycota</taxon>
        <taxon>Pezizomycotina</taxon>
        <taxon>Sordariomycetes</taxon>
        <taxon>Sordariomycetidae</taxon>
        <taxon>Sordariales</taxon>
        <taxon>Lasiosphaeriaceae</taxon>
        <taxon>Immersiella</taxon>
    </lineage>
</organism>
<reference evidence="1" key="1">
    <citation type="submission" date="2023-06" db="EMBL/GenBank/DDBJ databases">
        <title>Genome-scale phylogeny and comparative genomics of the fungal order Sordariales.</title>
        <authorList>
            <consortium name="Lawrence Berkeley National Laboratory"/>
            <person name="Hensen N."/>
            <person name="Bonometti L."/>
            <person name="Westerberg I."/>
            <person name="Brannstrom I.O."/>
            <person name="Guillou S."/>
            <person name="Cros-Aarteil S."/>
            <person name="Calhoun S."/>
            <person name="Haridas S."/>
            <person name="Kuo A."/>
            <person name="Mondo S."/>
            <person name="Pangilinan J."/>
            <person name="Riley R."/>
            <person name="Labutti K."/>
            <person name="Andreopoulos B."/>
            <person name="Lipzen A."/>
            <person name="Chen C."/>
            <person name="Yanf M."/>
            <person name="Daum C."/>
            <person name="Ng V."/>
            <person name="Clum A."/>
            <person name="Steindorff A."/>
            <person name="Ohm R."/>
            <person name="Martin F."/>
            <person name="Silar P."/>
            <person name="Natvig D."/>
            <person name="Lalanne C."/>
            <person name="Gautier V."/>
            <person name="Ament-Velasquez S.L."/>
            <person name="Kruys A."/>
            <person name="Hutchinson M.I."/>
            <person name="Powell A.J."/>
            <person name="Barry K."/>
            <person name="Miller A.N."/>
            <person name="Grigoriev I.V."/>
            <person name="Debuchy R."/>
            <person name="Gladieux P."/>
            <person name="Thoren M.H."/>
            <person name="Johannesson H."/>
        </authorList>
    </citation>
    <scope>NUCLEOTIDE SEQUENCE</scope>
    <source>
        <strain evidence="1">CBS 606.72</strain>
    </source>
</reference>
<dbReference type="EMBL" id="JAULSU010000004">
    <property type="protein sequence ID" value="KAK0620995.1"/>
    <property type="molecule type" value="Genomic_DNA"/>
</dbReference>
<dbReference type="Proteomes" id="UP001175000">
    <property type="component" value="Unassembled WGS sequence"/>
</dbReference>
<protein>
    <submittedName>
        <fullName evidence="1">Uncharacterized protein</fullName>
    </submittedName>
</protein>
<evidence type="ECO:0000313" key="1">
    <source>
        <dbReference type="EMBL" id="KAK0620995.1"/>
    </source>
</evidence>
<evidence type="ECO:0000313" key="2">
    <source>
        <dbReference type="Proteomes" id="UP001175000"/>
    </source>
</evidence>
<proteinExistence type="predicted"/>
<dbReference type="AlphaFoldDB" id="A0AA39WSW5"/>
<comment type="caution">
    <text evidence="1">The sequence shown here is derived from an EMBL/GenBank/DDBJ whole genome shotgun (WGS) entry which is preliminary data.</text>
</comment>
<keyword evidence="2" id="KW-1185">Reference proteome</keyword>
<sequence>MIFITTCSGFLSPQHCGEQDRHVSICYHRPMKVHPPRKIRREKLPLAHAARPITSPISSTRALV</sequence>
<gene>
    <name evidence="1" type="ORF">B0T14DRAFT_522546</name>
</gene>
<name>A0AA39WSW5_9PEZI</name>
<accession>A0AA39WSW5</accession>